<feature type="domain" description="DUF3074" evidence="2">
    <location>
        <begin position="312"/>
        <end position="440"/>
    </location>
</feature>
<feature type="compositionally biased region" description="Polar residues" evidence="1">
    <location>
        <begin position="199"/>
        <end position="215"/>
    </location>
</feature>
<proteinExistence type="predicted"/>
<comment type="caution">
    <text evidence="3">The sequence shown here is derived from an EMBL/GenBank/DDBJ whole genome shotgun (WGS) entry which is preliminary data.</text>
</comment>
<dbReference type="Proteomes" id="UP000298493">
    <property type="component" value="Unassembled WGS sequence"/>
</dbReference>
<feature type="compositionally biased region" description="Polar residues" evidence="1">
    <location>
        <begin position="158"/>
        <end position="192"/>
    </location>
</feature>
<feature type="region of interest" description="Disordered" evidence="1">
    <location>
        <begin position="139"/>
        <end position="265"/>
    </location>
</feature>
<evidence type="ECO:0000313" key="4">
    <source>
        <dbReference type="Proteomes" id="UP000298493"/>
    </source>
</evidence>
<dbReference type="EMBL" id="SNSC02000001">
    <property type="protein sequence ID" value="TID27841.1"/>
    <property type="molecule type" value="Genomic_DNA"/>
</dbReference>
<evidence type="ECO:0000313" key="3">
    <source>
        <dbReference type="EMBL" id="TID27841.1"/>
    </source>
</evidence>
<feature type="region of interest" description="Disordered" evidence="1">
    <location>
        <begin position="458"/>
        <end position="493"/>
    </location>
</feature>
<dbReference type="AlphaFoldDB" id="A0A4Z1PEA8"/>
<name>A0A4Z1PEA8_9PEZI</name>
<dbReference type="PANTHER" id="PTHR40370">
    <property type="entry name" value="EXPRESSED PROTEIN"/>
    <property type="match status" value="1"/>
</dbReference>
<feature type="compositionally biased region" description="Basic and acidic residues" evidence="1">
    <location>
        <begin position="473"/>
        <end position="491"/>
    </location>
</feature>
<feature type="compositionally biased region" description="Pro residues" evidence="1">
    <location>
        <begin position="234"/>
        <end position="253"/>
    </location>
</feature>
<accession>A0A4Z1PEA8</accession>
<keyword evidence="4" id="KW-1185">Reference proteome</keyword>
<organism evidence="3 4">
    <name type="scientific">Venturia nashicola</name>
    <dbReference type="NCBI Taxonomy" id="86259"/>
    <lineage>
        <taxon>Eukaryota</taxon>
        <taxon>Fungi</taxon>
        <taxon>Dikarya</taxon>
        <taxon>Ascomycota</taxon>
        <taxon>Pezizomycotina</taxon>
        <taxon>Dothideomycetes</taxon>
        <taxon>Pleosporomycetidae</taxon>
        <taxon>Venturiales</taxon>
        <taxon>Venturiaceae</taxon>
        <taxon>Venturia</taxon>
    </lineage>
</organism>
<reference evidence="3 4" key="1">
    <citation type="submission" date="2019-04" db="EMBL/GenBank/DDBJ databases">
        <title>High contiguity whole genome sequence and gene annotation resource for two Venturia nashicola isolates.</title>
        <authorList>
            <person name="Prokchorchik M."/>
            <person name="Won K."/>
            <person name="Lee Y."/>
            <person name="Choi E.D."/>
            <person name="Segonzac C."/>
            <person name="Sohn K.H."/>
        </authorList>
    </citation>
    <scope>NUCLEOTIDE SEQUENCE [LARGE SCALE GENOMIC DNA]</scope>
    <source>
        <strain evidence="3 4">PRI2</strain>
    </source>
</reference>
<dbReference type="Pfam" id="PF11274">
    <property type="entry name" value="DUF3074"/>
    <property type="match status" value="1"/>
</dbReference>
<evidence type="ECO:0000259" key="2">
    <source>
        <dbReference type="Pfam" id="PF11274"/>
    </source>
</evidence>
<gene>
    <name evidence="3" type="ORF">E6O75_ATG00608</name>
</gene>
<dbReference type="PANTHER" id="PTHR40370:SF1">
    <property type="entry name" value="DUF3074 DOMAIN-CONTAINING PROTEIN"/>
    <property type="match status" value="1"/>
</dbReference>
<protein>
    <recommendedName>
        <fullName evidence="2">DUF3074 domain-containing protein</fullName>
    </recommendedName>
</protein>
<evidence type="ECO:0000256" key="1">
    <source>
        <dbReference type="SAM" id="MobiDB-lite"/>
    </source>
</evidence>
<dbReference type="InterPro" id="IPR024500">
    <property type="entry name" value="DUF3074"/>
</dbReference>
<sequence>MAVPHLQQRAFVWLTPRTRGQLPFHPNLGNDPGASLNLRNFCENLEREGRRLVGTDIKEPGWFQDFTRNGWGCKRSTKLYHNTETWYAKTTQHASTDIPWDDFEGGLLHDYWLNTYDFTPEIYDRQLICSWPVYVPPPPVSEHNNPDSRQSDDVDGTSEAQSNQNSDTQDETSAVPSSRNSNTQVETPSTPASDLVSFNDFSSPRTRESSASASRGTDVRASKPVTDTIEPAPDKPVPVPDKPVPVPDKPVPVPDTRVPEPDAPKPAPEMLQPGFTLQSKSPPSACNASREAVANNELVYEIAYENLKKTSVAVPFRKRVFPVLVLTKSNFEAEGQYDPDKSFLIVQIPLDLHDVPAAHYSNSGHKCLDVADKEQKKGVVIGKYASVEHCYLRRGVPHLTHWKKALAMDVDGSSKGSNHSLLNRVAPRLLCENVDSFIQWNKHGIRPVRPVRPTLVNKVPTTEDKNPSPTAEELTRGMKRNSDGTMEPDKKSKLRKLTLRCQVL</sequence>